<comment type="caution">
    <text evidence="2">The sequence shown here is derived from an EMBL/GenBank/DDBJ whole genome shotgun (WGS) entry which is preliminary data.</text>
</comment>
<evidence type="ECO:0000313" key="3">
    <source>
        <dbReference type="Proteomes" id="UP000068164"/>
    </source>
</evidence>
<feature type="domain" description="GP-PDE" evidence="1">
    <location>
        <begin position="2"/>
        <end position="241"/>
    </location>
</feature>
<dbReference type="Gene3D" id="3.20.20.190">
    <property type="entry name" value="Phosphatidylinositol (PI) phosphodiesterase"/>
    <property type="match status" value="1"/>
</dbReference>
<evidence type="ECO:0000259" key="1">
    <source>
        <dbReference type="PROSITE" id="PS51704"/>
    </source>
</evidence>
<reference evidence="2 3" key="1">
    <citation type="submission" date="2015-11" db="EMBL/GenBank/DDBJ databases">
        <title>Draft Genome Sequence of the Strain BR 10423 (Rhizobium sp.) isolated from nodules of Mimosa pudica.</title>
        <authorList>
            <person name="Barauna A.C."/>
            <person name="Zilli J.E."/>
            <person name="Simoes-Araujo J.L."/>
            <person name="Reis V.M."/>
            <person name="James E.K."/>
            <person name="Reis F.B.Jr."/>
            <person name="Rouws L.F."/>
            <person name="Passos S.R."/>
            <person name="Gois S.R."/>
        </authorList>
    </citation>
    <scope>NUCLEOTIDE SEQUENCE [LARGE SCALE GENOMIC DNA]</scope>
    <source>
        <strain evidence="2 3">BR10423</strain>
    </source>
</reference>
<dbReference type="InterPro" id="IPR030395">
    <property type="entry name" value="GP_PDE_dom"/>
</dbReference>
<dbReference type="AlphaFoldDB" id="A0A120FPA9"/>
<dbReference type="PROSITE" id="PS51704">
    <property type="entry name" value="GP_PDE"/>
    <property type="match status" value="1"/>
</dbReference>
<dbReference type="CDD" id="cd08565">
    <property type="entry name" value="GDPD_pAtGDE_like"/>
    <property type="match status" value="1"/>
</dbReference>
<dbReference type="EMBL" id="LNCD01000034">
    <property type="protein sequence ID" value="KWV56687.1"/>
    <property type="molecule type" value="Genomic_DNA"/>
</dbReference>
<evidence type="ECO:0000313" key="2">
    <source>
        <dbReference type="EMBL" id="KWV56687.1"/>
    </source>
</evidence>
<gene>
    <name evidence="2" type="ORF">AS026_33110</name>
</gene>
<dbReference type="OrthoDB" id="9787897at2"/>
<proteinExistence type="predicted"/>
<protein>
    <submittedName>
        <fullName evidence="2">Glycerophosphodiester phosphodiesterase</fullName>
    </submittedName>
</protein>
<dbReference type="PANTHER" id="PTHR46211:SF14">
    <property type="entry name" value="GLYCEROPHOSPHODIESTER PHOSPHODIESTERASE"/>
    <property type="match status" value="1"/>
</dbReference>
<name>A0A120FPA9_9HYPH</name>
<keyword evidence="3" id="KW-1185">Reference proteome</keyword>
<dbReference type="GO" id="GO:0006629">
    <property type="term" value="P:lipid metabolic process"/>
    <property type="evidence" value="ECO:0007669"/>
    <property type="project" value="InterPro"/>
</dbReference>
<sequence>MTKIVGHRGARNKWPENSIEGFRKTLELPVDAIEFDVHLTDAGELVVIHDATLERSTEKAGKVRALSPSDHQATRLKGSQEVIPTLDEVLALFASSRPVELHVELKADADGAHYEGLEALAAAAIRRHGLAGRSLLTSFNLGVLARCQEVAPEIGRLCSINAKSAEALGAAATFAKAAEVAGLVAIEKSLLAATFHDVAAVISRDRLCCWVLNEQEEIEHWLGQGVGWITSDDPALALAVCAGSQDSVA</sequence>
<dbReference type="Proteomes" id="UP000068164">
    <property type="component" value="Unassembled WGS sequence"/>
</dbReference>
<dbReference type="PANTHER" id="PTHR46211">
    <property type="entry name" value="GLYCEROPHOSPHORYL DIESTER PHOSPHODIESTERASE"/>
    <property type="match status" value="1"/>
</dbReference>
<dbReference type="SUPFAM" id="SSF51695">
    <property type="entry name" value="PLC-like phosphodiesterases"/>
    <property type="match status" value="1"/>
</dbReference>
<organism evidence="2 3">
    <name type="scientific">Rhizobium altiplani</name>
    <dbReference type="NCBI Taxonomy" id="1864509"/>
    <lineage>
        <taxon>Bacteria</taxon>
        <taxon>Pseudomonadati</taxon>
        <taxon>Pseudomonadota</taxon>
        <taxon>Alphaproteobacteria</taxon>
        <taxon>Hyphomicrobiales</taxon>
        <taxon>Rhizobiaceae</taxon>
        <taxon>Rhizobium/Agrobacterium group</taxon>
        <taxon>Rhizobium</taxon>
    </lineage>
</organism>
<accession>A0A120FPA9</accession>
<dbReference type="InterPro" id="IPR017946">
    <property type="entry name" value="PLC-like_Pdiesterase_TIM-brl"/>
</dbReference>
<dbReference type="Pfam" id="PF03009">
    <property type="entry name" value="GDPD"/>
    <property type="match status" value="1"/>
</dbReference>
<dbReference type="RefSeq" id="WP_062369140.1">
    <property type="nucleotide sequence ID" value="NZ_LNCD01000034.1"/>
</dbReference>
<dbReference type="GO" id="GO:0008081">
    <property type="term" value="F:phosphoric diester hydrolase activity"/>
    <property type="evidence" value="ECO:0007669"/>
    <property type="project" value="InterPro"/>
</dbReference>